<evidence type="ECO:0000313" key="2">
    <source>
        <dbReference type="EMBL" id="PSG88586.1"/>
    </source>
</evidence>
<reference evidence="2 3" key="1">
    <citation type="submission" date="2018-03" db="EMBL/GenBank/DDBJ databases">
        <title>Mesoflavibacter sp. HG37 and Mesoflavibacter sp. HG96 sp.nov., two marine bacteria isolated from seawater of Western Pacific Ocean.</title>
        <authorList>
            <person name="Cheng H."/>
            <person name="Wu Y.-H."/>
            <person name="Guo L.-L."/>
            <person name="Xu X.-W."/>
        </authorList>
    </citation>
    <scope>NUCLEOTIDE SEQUENCE [LARGE SCALE GENOMIC DNA]</scope>
    <source>
        <strain evidence="2 3">KCTC 32269</strain>
    </source>
</reference>
<evidence type="ECO:0000313" key="3">
    <source>
        <dbReference type="Proteomes" id="UP000238426"/>
    </source>
</evidence>
<evidence type="ECO:0000256" key="1">
    <source>
        <dbReference type="SAM" id="MobiDB-lite"/>
    </source>
</evidence>
<name>A0A2T1N9N4_9FLAO</name>
<dbReference type="Gene3D" id="4.10.1080.10">
    <property type="entry name" value="TSP type-3 repeat"/>
    <property type="match status" value="1"/>
</dbReference>
<proteinExistence type="predicted"/>
<protein>
    <recommendedName>
        <fullName evidence="4">Calcium-binding protein</fullName>
    </recommendedName>
</protein>
<organism evidence="2 3">
    <name type="scientific">Aurantibacter aestuarii</name>
    <dbReference type="NCBI Taxonomy" id="1266046"/>
    <lineage>
        <taxon>Bacteria</taxon>
        <taxon>Pseudomonadati</taxon>
        <taxon>Bacteroidota</taxon>
        <taxon>Flavobacteriia</taxon>
        <taxon>Flavobacteriales</taxon>
        <taxon>Flavobacteriaceae</taxon>
        <taxon>Aurantibacter</taxon>
    </lineage>
</organism>
<dbReference type="OrthoDB" id="1159446at2"/>
<dbReference type="GO" id="GO:0005509">
    <property type="term" value="F:calcium ion binding"/>
    <property type="evidence" value="ECO:0007669"/>
    <property type="project" value="InterPro"/>
</dbReference>
<keyword evidence="3" id="KW-1185">Reference proteome</keyword>
<feature type="region of interest" description="Disordered" evidence="1">
    <location>
        <begin position="150"/>
        <end position="177"/>
    </location>
</feature>
<dbReference type="InterPro" id="IPR028974">
    <property type="entry name" value="TSP_type-3_rpt"/>
</dbReference>
<gene>
    <name evidence="2" type="ORF">C7H52_09845</name>
</gene>
<dbReference type="Proteomes" id="UP000238426">
    <property type="component" value="Unassembled WGS sequence"/>
</dbReference>
<sequence>MKKWFIISALLLFSCNDGDIITETLEFGDTFEACGELVLYKVKTNPNETLSFQITSPAISLEDLLQTEPASDTNPPLVNLVNPTPASITVGSSNILTFRSYDAAPNNIFCNDVPPTNIVITQDFTSSSGEAAFTISLFEDDNDGIPAEFEDLNGNGDLNDDDTDGDGLPNYLDPDDDGDNVLTINEEVNFDASLANPLSLALNTNSNEDNIPNYLDNDDDGDGVLTINEEQFTQNLNPTDDISTATIGPDYLNNAVFESVTTMEYRDHIITQTFTVALKFFNITFPNIQYTELDFGTLNSGETTRTRIYKPEF</sequence>
<comment type="caution">
    <text evidence="2">The sequence shown here is derived from an EMBL/GenBank/DDBJ whole genome shotgun (WGS) entry which is preliminary data.</text>
</comment>
<dbReference type="EMBL" id="PXOQ01000009">
    <property type="protein sequence ID" value="PSG88586.1"/>
    <property type="molecule type" value="Genomic_DNA"/>
</dbReference>
<accession>A0A2T1N9N4</accession>
<evidence type="ECO:0008006" key="4">
    <source>
        <dbReference type="Google" id="ProtNLM"/>
    </source>
</evidence>
<dbReference type="PROSITE" id="PS51257">
    <property type="entry name" value="PROKAR_LIPOPROTEIN"/>
    <property type="match status" value="1"/>
</dbReference>
<dbReference type="AlphaFoldDB" id="A0A2T1N9N4"/>
<dbReference type="RefSeq" id="WP_106463726.1">
    <property type="nucleotide sequence ID" value="NZ_PXOQ01000009.1"/>
</dbReference>